<accession>A0A6J5Z768</accession>
<sequence length="375" mass="38037">MSFFDDDPTQVSSSPRRPAEPRRPAAAGNEPPQGDRQTLRTRQAIAIGVGVILLLIVVVGVKGCLDSASNSALVDYNRNVAAIVSDSDNQVAAPFFKLLSGGTAGAAAGDLQVQINQIRLAAEEDTKRANELDVPGDMRAAQQNLMLTLDLRSGALTKIAELLPKAQGTGQAAETATNEIAGQMQAFLASDVVYSQRTAPLIQQALNAAGITGQTIEKSQSLPGYTWLAPSTIAAAIGGQAGAGTTGGAVAPGLHGHAISSTTIAGTTLEPSPAANKVSATPPVAVTVKVLNGGENNESNVTVTVTLTSPGAKPITVKKVVNQTTAGSETDVAIALPSVPASGTAATLTVKVDPVPGETGTDNNEATYTVLFASG</sequence>
<name>A0A6J5Z768_9ZZZZ</name>
<dbReference type="EMBL" id="CAESAO010000019">
    <property type="protein sequence ID" value="CAB4338461.1"/>
    <property type="molecule type" value="Genomic_DNA"/>
</dbReference>
<dbReference type="Gene3D" id="2.60.40.10">
    <property type="entry name" value="Immunoglobulins"/>
    <property type="match status" value="1"/>
</dbReference>
<reference evidence="3" key="1">
    <citation type="submission" date="2020-05" db="EMBL/GenBank/DDBJ databases">
        <authorList>
            <person name="Chiriac C."/>
            <person name="Salcher M."/>
            <person name="Ghai R."/>
            <person name="Kavagutti S V."/>
        </authorList>
    </citation>
    <scope>NUCLEOTIDE SEQUENCE</scope>
</reference>
<proteinExistence type="predicted"/>
<protein>
    <submittedName>
        <fullName evidence="3">Unannotated protein</fullName>
    </submittedName>
</protein>
<gene>
    <name evidence="3" type="ORF">UFOPK3522_00377</name>
</gene>
<keyword evidence="2" id="KW-0812">Transmembrane</keyword>
<keyword evidence="2" id="KW-1133">Transmembrane helix</keyword>
<organism evidence="3">
    <name type="scientific">freshwater metagenome</name>
    <dbReference type="NCBI Taxonomy" id="449393"/>
    <lineage>
        <taxon>unclassified sequences</taxon>
        <taxon>metagenomes</taxon>
        <taxon>ecological metagenomes</taxon>
    </lineage>
</organism>
<feature type="region of interest" description="Disordered" evidence="1">
    <location>
        <begin position="1"/>
        <end position="37"/>
    </location>
</feature>
<keyword evidence="2" id="KW-0472">Membrane</keyword>
<evidence type="ECO:0000256" key="2">
    <source>
        <dbReference type="SAM" id="Phobius"/>
    </source>
</evidence>
<dbReference type="InterPro" id="IPR013783">
    <property type="entry name" value="Ig-like_fold"/>
</dbReference>
<feature type="transmembrane region" description="Helical" evidence="2">
    <location>
        <begin position="44"/>
        <end position="61"/>
    </location>
</feature>
<dbReference type="AlphaFoldDB" id="A0A6J5Z768"/>
<evidence type="ECO:0000313" key="3">
    <source>
        <dbReference type="EMBL" id="CAB4338461.1"/>
    </source>
</evidence>
<evidence type="ECO:0000256" key="1">
    <source>
        <dbReference type="SAM" id="MobiDB-lite"/>
    </source>
</evidence>